<organism evidence="3 4">
    <name type="scientific">Prescottella soli</name>
    <dbReference type="NCBI Taxonomy" id="1543852"/>
    <lineage>
        <taxon>Bacteria</taxon>
        <taxon>Bacillati</taxon>
        <taxon>Actinomycetota</taxon>
        <taxon>Actinomycetes</taxon>
        <taxon>Mycobacteriales</taxon>
        <taxon>Nocardiaceae</taxon>
        <taxon>Prescottella</taxon>
    </lineage>
</organism>
<dbReference type="RefSeq" id="WP_348603627.1">
    <property type="nucleotide sequence ID" value="NZ_CP157276.1"/>
</dbReference>
<reference evidence="3 4" key="1">
    <citation type="submission" date="2023-11" db="EMBL/GenBank/DDBJ databases">
        <authorList>
            <person name="Val-Calvo J."/>
            <person name="Scortti M."/>
            <person name="Vazquez-Boland J."/>
        </authorList>
    </citation>
    <scope>NUCLEOTIDE SEQUENCE [LARGE SCALE GENOMIC DNA]</scope>
    <source>
        <strain evidence="3 4">DSM 46662</strain>
    </source>
</reference>
<accession>A0ABW9FWN9</accession>
<dbReference type="Pfam" id="PF01636">
    <property type="entry name" value="APH"/>
    <property type="match status" value="1"/>
</dbReference>
<dbReference type="EMBL" id="JBDLNU010000004">
    <property type="protein sequence ID" value="MFM1729598.1"/>
    <property type="molecule type" value="Genomic_DNA"/>
</dbReference>
<dbReference type="InterPro" id="IPR002575">
    <property type="entry name" value="Aminoglycoside_PTrfase"/>
</dbReference>
<dbReference type="InterPro" id="IPR011009">
    <property type="entry name" value="Kinase-like_dom_sf"/>
</dbReference>
<dbReference type="InterPro" id="IPR046252">
    <property type="entry name" value="DUF6285"/>
</dbReference>
<keyword evidence="4" id="KW-1185">Reference proteome</keyword>
<dbReference type="PANTHER" id="PTHR21310">
    <property type="entry name" value="AMINOGLYCOSIDE PHOSPHOTRANSFERASE-RELATED-RELATED"/>
    <property type="match status" value="1"/>
</dbReference>
<dbReference type="Pfam" id="PF19802">
    <property type="entry name" value="DUF6285"/>
    <property type="match status" value="1"/>
</dbReference>
<dbReference type="InterPro" id="IPR041726">
    <property type="entry name" value="ACAD10_11_N"/>
</dbReference>
<evidence type="ECO:0000313" key="4">
    <source>
        <dbReference type="Proteomes" id="UP001629744"/>
    </source>
</evidence>
<dbReference type="SUPFAM" id="SSF56112">
    <property type="entry name" value="Protein kinase-like (PK-like)"/>
    <property type="match status" value="1"/>
</dbReference>
<feature type="domain" description="Aminoglycoside phosphotransferase" evidence="1">
    <location>
        <begin position="32"/>
        <end position="265"/>
    </location>
</feature>
<comment type="caution">
    <text evidence="3">The sequence shown here is derived from an EMBL/GenBank/DDBJ whole genome shotgun (WGS) entry which is preliminary data.</text>
</comment>
<gene>
    <name evidence="3" type="ORF">ABEU19_003109</name>
</gene>
<protein>
    <submittedName>
        <fullName evidence="3">Phosphotransferase family protein</fullName>
    </submittedName>
</protein>
<dbReference type="CDD" id="cd05154">
    <property type="entry name" value="ACAD10_11_N-like"/>
    <property type="match status" value="1"/>
</dbReference>
<sequence length="460" mass="49420">MAVTHVPGSLGDGIRVVLSDASGTEMTVGEPRQLTGGASRQVWAVDAHSADGRSLAVVLRRDPPGHGDADRMRAEAACLRAASAAGVPVPGLLASGDTAPGIDAPFLLMDKVDGESIPRKLQRDPELDEVRAHLAEDMGHVLGLIHQADVDTLGMLDAGDPLDAIEAVYQGLEEPRPAVEVGLRWLREHRPSKRPDALVHGDFRLGNVLVDGTGIRGVLDWELAHLGDPIEDLGWLCVRAWRFGAEPPVAGIGTRGQLLDGYARATGIRPSESELHWWETFGTLRWLVLSRFQAERHLGGAERSIELAAIGRRVCESEYDLLLILGLLGDIDRAQDAAPAAPSLHDRPSLPEILELVSGTLRDEVAPALTDAHERERYLLRICINLLGIAGRELGADDRSGHLRDLLAGLGCASEVDLAERIRVGTLSYADAGVRRAVSTAVLARLSVANPRHLLDPSRS</sequence>
<evidence type="ECO:0000259" key="2">
    <source>
        <dbReference type="Pfam" id="PF19802"/>
    </source>
</evidence>
<dbReference type="Gene3D" id="3.90.1200.10">
    <property type="match status" value="1"/>
</dbReference>
<proteinExistence type="predicted"/>
<feature type="domain" description="DUF6285" evidence="2">
    <location>
        <begin position="373"/>
        <end position="452"/>
    </location>
</feature>
<dbReference type="Proteomes" id="UP001629744">
    <property type="component" value="Unassembled WGS sequence"/>
</dbReference>
<dbReference type="InterPro" id="IPR051678">
    <property type="entry name" value="AGP_Transferase"/>
</dbReference>
<evidence type="ECO:0000313" key="3">
    <source>
        <dbReference type="EMBL" id="MFM1729598.1"/>
    </source>
</evidence>
<dbReference type="PANTHER" id="PTHR21310:SF57">
    <property type="entry name" value="BLR2944 PROTEIN"/>
    <property type="match status" value="1"/>
</dbReference>
<name>A0ABW9FWN9_9NOCA</name>
<evidence type="ECO:0000259" key="1">
    <source>
        <dbReference type="Pfam" id="PF01636"/>
    </source>
</evidence>
<dbReference type="Gene3D" id="3.30.200.20">
    <property type="entry name" value="Phosphorylase Kinase, domain 1"/>
    <property type="match status" value="1"/>
</dbReference>